<sequence precursor="true">MKTFTYFLLILFLSFFSNFSVFGQISVKEEIKIVQREFYKAKNDSIKVDLSFLDSIKIPPVKIEREKKKEDFVCILIAEPVATFEGGMENFYKVIGENLEFPKEAKTGRVFFQFVIDTIGKMTAIEFIESPSQENNKAVLKLIDFINENYTWKPAQQRGKKIKVRMNIPIIFRREEKQKSNTERIYRR</sequence>
<dbReference type="InterPro" id="IPR037682">
    <property type="entry name" value="TonB_C"/>
</dbReference>
<protein>
    <submittedName>
        <fullName evidence="2">Gram-negative bacterial tonB protein</fullName>
    </submittedName>
</protein>
<dbReference type="Proteomes" id="UP000006054">
    <property type="component" value="Chromosome"/>
</dbReference>
<gene>
    <name evidence="2" type="ordered locus">Fleli_1839</name>
</gene>
<organism evidence="2 3">
    <name type="scientific">Bernardetia litoralis (strain ATCC 23117 / DSM 6794 / NBRC 15988 / NCIMB 1366 / Fx l1 / Sio-4)</name>
    <name type="common">Flexibacter litoralis</name>
    <dbReference type="NCBI Taxonomy" id="880071"/>
    <lineage>
        <taxon>Bacteria</taxon>
        <taxon>Pseudomonadati</taxon>
        <taxon>Bacteroidota</taxon>
        <taxon>Cytophagia</taxon>
        <taxon>Cytophagales</taxon>
        <taxon>Bernardetiaceae</taxon>
        <taxon>Bernardetia</taxon>
    </lineage>
</organism>
<dbReference type="EMBL" id="CP003345">
    <property type="protein sequence ID" value="AFM04237.1"/>
    <property type="molecule type" value="Genomic_DNA"/>
</dbReference>
<dbReference type="SUPFAM" id="SSF74653">
    <property type="entry name" value="TolA/TonB C-terminal domain"/>
    <property type="match status" value="1"/>
</dbReference>
<feature type="domain" description="TonB C-terminal" evidence="1">
    <location>
        <begin position="103"/>
        <end position="173"/>
    </location>
</feature>
<accession>I4AJV2</accession>
<dbReference type="AlphaFoldDB" id="I4AJV2"/>
<evidence type="ECO:0000313" key="2">
    <source>
        <dbReference type="EMBL" id="AFM04237.1"/>
    </source>
</evidence>
<evidence type="ECO:0000313" key="3">
    <source>
        <dbReference type="Proteomes" id="UP000006054"/>
    </source>
</evidence>
<reference evidence="3" key="1">
    <citation type="submission" date="2012-06" db="EMBL/GenBank/DDBJ databases">
        <title>The complete genome of Flexibacter litoralis DSM 6794.</title>
        <authorList>
            <person name="Lucas S."/>
            <person name="Copeland A."/>
            <person name="Lapidus A."/>
            <person name="Glavina del Rio T."/>
            <person name="Dalin E."/>
            <person name="Tice H."/>
            <person name="Bruce D."/>
            <person name="Goodwin L."/>
            <person name="Pitluck S."/>
            <person name="Peters L."/>
            <person name="Ovchinnikova G."/>
            <person name="Lu M."/>
            <person name="Kyrpides N."/>
            <person name="Mavromatis K."/>
            <person name="Ivanova N."/>
            <person name="Brettin T."/>
            <person name="Detter J.C."/>
            <person name="Han C."/>
            <person name="Larimer F."/>
            <person name="Land M."/>
            <person name="Hauser L."/>
            <person name="Markowitz V."/>
            <person name="Cheng J.-F."/>
            <person name="Hugenholtz P."/>
            <person name="Woyke T."/>
            <person name="Wu D."/>
            <person name="Spring S."/>
            <person name="Lang E."/>
            <person name="Kopitz M."/>
            <person name="Brambilla E."/>
            <person name="Klenk H.-P."/>
            <person name="Eisen J.A."/>
        </authorList>
    </citation>
    <scope>NUCLEOTIDE SEQUENCE [LARGE SCALE GENOMIC DNA]</scope>
    <source>
        <strain evidence="3">ATCC 23117 / DSM 6794 / NBRC 15988 / NCIMB 1366 / Sio-4</strain>
    </source>
</reference>
<dbReference type="Gene3D" id="3.30.1150.10">
    <property type="match status" value="1"/>
</dbReference>
<keyword evidence="3" id="KW-1185">Reference proteome</keyword>
<dbReference type="KEGG" id="fli:Fleli_1839"/>
<dbReference type="STRING" id="880071.Fleli_1839"/>
<proteinExistence type="predicted"/>
<dbReference type="OrthoDB" id="9812355at2"/>
<dbReference type="HOGENOM" id="CLU_1439159_0_0_10"/>
<dbReference type="Pfam" id="PF03544">
    <property type="entry name" value="TonB_C"/>
    <property type="match status" value="1"/>
</dbReference>
<evidence type="ECO:0000259" key="1">
    <source>
        <dbReference type="Pfam" id="PF03544"/>
    </source>
</evidence>
<name>I4AJV2_BERLS</name>
<dbReference type="RefSeq" id="WP_014797689.1">
    <property type="nucleotide sequence ID" value="NC_018018.1"/>
</dbReference>
<dbReference type="GO" id="GO:0055085">
    <property type="term" value="P:transmembrane transport"/>
    <property type="evidence" value="ECO:0007669"/>
    <property type="project" value="InterPro"/>
</dbReference>
<dbReference type="eggNOG" id="COG0810">
    <property type="taxonomic scope" value="Bacteria"/>
</dbReference>